<feature type="compositionally biased region" description="Basic residues" evidence="1">
    <location>
        <begin position="141"/>
        <end position="151"/>
    </location>
</feature>
<evidence type="ECO:0000313" key="3">
    <source>
        <dbReference type="Proteomes" id="UP000203464"/>
    </source>
</evidence>
<dbReference type="Pfam" id="PF14384">
    <property type="entry name" value="BrnA_antitoxin"/>
    <property type="match status" value="1"/>
</dbReference>
<dbReference type="AlphaFoldDB" id="A0A238JTG3"/>
<evidence type="ECO:0000256" key="1">
    <source>
        <dbReference type="SAM" id="MobiDB-lite"/>
    </source>
</evidence>
<accession>A0A238JTG3</accession>
<dbReference type="Proteomes" id="UP000203464">
    <property type="component" value="Unassembled WGS sequence"/>
</dbReference>
<gene>
    <name evidence="2" type="ORF">OCA8868_01018</name>
</gene>
<evidence type="ECO:0000313" key="2">
    <source>
        <dbReference type="EMBL" id="SMX33773.1"/>
    </source>
</evidence>
<proteinExistence type="predicted"/>
<sequence>MRKIEPKTMTKTEKMHWGFAVDAIKMMEHELMGYLAEYKALPRDWDRIWEDEDRRDPKRTRVTIRLDADVVRFFKGLGPGYQVRINRVLRAFMHFRLAKLIEGPDTMDYVLRPDEVLEKARRRPEWGDTDRMLAEGERAKPAKGKPRKRVPKCTERPWVKG</sequence>
<feature type="compositionally biased region" description="Basic and acidic residues" evidence="1">
    <location>
        <begin position="122"/>
        <end position="140"/>
    </location>
</feature>
<protein>
    <recommendedName>
        <fullName evidence="4">BrnA antitoxin of type II toxin-antitoxin system</fullName>
    </recommendedName>
</protein>
<feature type="region of interest" description="Disordered" evidence="1">
    <location>
        <begin position="122"/>
        <end position="161"/>
    </location>
</feature>
<organism evidence="2 3">
    <name type="scientific">Octadecabacter ascidiaceicola</name>
    <dbReference type="NCBI Taxonomy" id="1655543"/>
    <lineage>
        <taxon>Bacteria</taxon>
        <taxon>Pseudomonadati</taxon>
        <taxon>Pseudomonadota</taxon>
        <taxon>Alphaproteobacteria</taxon>
        <taxon>Rhodobacterales</taxon>
        <taxon>Roseobacteraceae</taxon>
        <taxon>Octadecabacter</taxon>
    </lineage>
</organism>
<feature type="compositionally biased region" description="Basic and acidic residues" evidence="1">
    <location>
        <begin position="152"/>
        <end position="161"/>
    </location>
</feature>
<keyword evidence="3" id="KW-1185">Reference proteome</keyword>
<reference evidence="3" key="1">
    <citation type="submission" date="2017-05" db="EMBL/GenBank/DDBJ databases">
        <authorList>
            <person name="Rodrigo-Torres L."/>
            <person name="Arahal R. D."/>
            <person name="Lucena T."/>
        </authorList>
    </citation>
    <scope>NUCLEOTIDE SEQUENCE [LARGE SCALE GENOMIC DNA]</scope>
    <source>
        <strain evidence="3">CECT 8868</strain>
    </source>
</reference>
<name>A0A238JTG3_9RHOB</name>
<evidence type="ECO:0008006" key="4">
    <source>
        <dbReference type="Google" id="ProtNLM"/>
    </source>
</evidence>
<dbReference type="InterPro" id="IPR025528">
    <property type="entry name" value="BrnA_antitoxin"/>
</dbReference>
<dbReference type="RefSeq" id="WP_218822667.1">
    <property type="nucleotide sequence ID" value="NZ_FXYD01000001.1"/>
</dbReference>
<dbReference type="EMBL" id="FXYD01000001">
    <property type="protein sequence ID" value="SMX33773.1"/>
    <property type="molecule type" value="Genomic_DNA"/>
</dbReference>